<dbReference type="VEuPathDB" id="VectorBase:LLONM1_007397"/>
<evidence type="ECO:0000259" key="5">
    <source>
        <dbReference type="Pfam" id="PF00472"/>
    </source>
</evidence>
<accession>A0A7G3ATJ3</accession>
<reference evidence="6" key="1">
    <citation type="journal article" date="2020" name="BMC">
        <title>Leishmania infection induces a limited differential gene expression in the sand fly midgut.</title>
        <authorList>
            <person name="Coutinho-Abreu I.V."/>
            <person name="Serafim T.D."/>
            <person name="Meneses C."/>
            <person name="Kamhawi S."/>
            <person name="Oliveira F."/>
            <person name="Valenzuela J.G."/>
        </authorList>
    </citation>
    <scope>NUCLEOTIDE SEQUENCE</scope>
    <source>
        <strain evidence="6">Jacobina</strain>
        <tissue evidence="6">Midgut</tissue>
    </source>
</reference>
<dbReference type="PANTHER" id="PTHR11075:SF54">
    <property type="entry name" value="LARGE RIBOSOMAL SUBUNIT PROTEIN ML62"/>
    <property type="match status" value="1"/>
</dbReference>
<dbReference type="PANTHER" id="PTHR11075">
    <property type="entry name" value="PEPTIDE CHAIN RELEASE FACTOR"/>
    <property type="match status" value="1"/>
</dbReference>
<protein>
    <recommendedName>
        <fullName evidence="3">Large ribosomal subunit protein mL62</fullName>
        <ecNumber evidence="1">3.1.1.29</ecNumber>
    </recommendedName>
    <alternativeName>
        <fullName evidence="4">Peptidyl-tRNA hydrolase ICT1, mitochondrial</fullName>
    </alternativeName>
</protein>
<dbReference type="FunFam" id="3.30.160.20:FF:000046">
    <property type="entry name" value="Peptidyl-tRNA hydrolase ICT1"/>
    <property type="match status" value="1"/>
</dbReference>
<dbReference type="InterPro" id="IPR052104">
    <property type="entry name" value="Mito_Release_Factor_mL62"/>
</dbReference>
<evidence type="ECO:0000313" key="6">
    <source>
        <dbReference type="EMBL" id="MBC1175208.1"/>
    </source>
</evidence>
<dbReference type="EC" id="3.1.1.29" evidence="1"/>
<comment type="similarity">
    <text evidence="2">Belongs to the prokaryotic/mitochondrial release factor family. Mitochondrion-specific ribosomal protein mL62 subfamily.</text>
</comment>
<evidence type="ECO:0000256" key="1">
    <source>
        <dbReference type="ARBA" id="ARBA00013260"/>
    </source>
</evidence>
<evidence type="ECO:0000256" key="2">
    <source>
        <dbReference type="ARBA" id="ARBA00038225"/>
    </source>
</evidence>
<organism evidence="6">
    <name type="scientific">Lutzomyia longipalpis</name>
    <name type="common">Sand fly</name>
    <dbReference type="NCBI Taxonomy" id="7200"/>
    <lineage>
        <taxon>Eukaryota</taxon>
        <taxon>Metazoa</taxon>
        <taxon>Ecdysozoa</taxon>
        <taxon>Arthropoda</taxon>
        <taxon>Hexapoda</taxon>
        <taxon>Insecta</taxon>
        <taxon>Pterygota</taxon>
        <taxon>Neoptera</taxon>
        <taxon>Endopterygota</taxon>
        <taxon>Diptera</taxon>
        <taxon>Nematocera</taxon>
        <taxon>Psychodoidea</taxon>
        <taxon>Psychodidae</taxon>
        <taxon>Lutzomyia</taxon>
        <taxon>Lutzomyia</taxon>
    </lineage>
</organism>
<keyword evidence="6" id="KW-0378">Hydrolase</keyword>
<dbReference type="SUPFAM" id="SSF110916">
    <property type="entry name" value="Peptidyl-tRNA hydrolase domain-like"/>
    <property type="match status" value="1"/>
</dbReference>
<sequence length="189" mass="21947">MLKSVKSFSEWLPQIRGMCYKSDISLDKLYPQSKIKIFTPKPPAEVGKFNGYIPMDQIKVTYSCSSGPGGQNVNRVHTKVDLRFKLDSATWIPESVRAKMHENFKTRINKEGFFVVRSDLTRFQHMNLADALEKLRNLIRNLEKGEHIEPSLDALIRQRRLRDKANAQRLMVKREKSFTKAQRQAPQDI</sequence>
<dbReference type="GO" id="GO:0004045">
    <property type="term" value="F:peptidyl-tRNA hydrolase activity"/>
    <property type="evidence" value="ECO:0007669"/>
    <property type="project" value="UniProtKB-EC"/>
</dbReference>
<feature type="domain" description="Prokaryotic-type class I peptide chain release factors" evidence="5">
    <location>
        <begin position="52"/>
        <end position="182"/>
    </location>
</feature>
<proteinExistence type="inferred from homology"/>
<evidence type="ECO:0000256" key="3">
    <source>
        <dbReference type="ARBA" id="ARBA00039441"/>
    </source>
</evidence>
<dbReference type="GO" id="GO:0070126">
    <property type="term" value="P:mitochondrial translational termination"/>
    <property type="evidence" value="ECO:0007669"/>
    <property type="project" value="TreeGrafter"/>
</dbReference>
<dbReference type="GO" id="GO:0016150">
    <property type="term" value="F:translation release factor activity, codon nonspecific"/>
    <property type="evidence" value="ECO:0007669"/>
    <property type="project" value="TreeGrafter"/>
</dbReference>
<dbReference type="GO" id="GO:0005762">
    <property type="term" value="C:mitochondrial large ribosomal subunit"/>
    <property type="evidence" value="ECO:0007669"/>
    <property type="project" value="TreeGrafter"/>
</dbReference>
<dbReference type="AlphaFoldDB" id="A0A7G3ATJ3"/>
<dbReference type="InterPro" id="IPR000352">
    <property type="entry name" value="Pep_chain_release_fac_I"/>
</dbReference>
<evidence type="ECO:0000256" key="4">
    <source>
        <dbReference type="ARBA" id="ARBA00041531"/>
    </source>
</evidence>
<name>A0A7G3ATJ3_LUTLO</name>
<dbReference type="Pfam" id="PF00472">
    <property type="entry name" value="RF-1"/>
    <property type="match status" value="1"/>
</dbReference>
<dbReference type="EMBL" id="GITU01006505">
    <property type="protein sequence ID" value="MBC1175208.1"/>
    <property type="molecule type" value="Transcribed_RNA"/>
</dbReference>
<dbReference type="Gene3D" id="3.30.160.20">
    <property type="match status" value="1"/>
</dbReference>